<dbReference type="InterPro" id="IPR013989">
    <property type="entry name" value="Dev_and_cell_death_domain"/>
</dbReference>
<dbReference type="PANTHER" id="PTHR46034">
    <property type="match status" value="1"/>
</dbReference>
<gene>
    <name evidence="2" type="ORF">TorRG33x02_233120</name>
</gene>
<proteinExistence type="predicted"/>
<dbReference type="Proteomes" id="UP000237000">
    <property type="component" value="Unassembled WGS sequence"/>
</dbReference>
<evidence type="ECO:0000313" key="3">
    <source>
        <dbReference type="Proteomes" id="UP000237000"/>
    </source>
</evidence>
<evidence type="ECO:0000259" key="1">
    <source>
        <dbReference type="PROSITE" id="PS51222"/>
    </source>
</evidence>
<dbReference type="SMART" id="SM00767">
    <property type="entry name" value="DCD"/>
    <property type="match status" value="1"/>
</dbReference>
<keyword evidence="3" id="KW-1185">Reference proteome</keyword>
<comment type="caution">
    <text evidence="2">The sequence shown here is derived from an EMBL/GenBank/DDBJ whole genome shotgun (WGS) entry which is preliminary data.</text>
</comment>
<protein>
    <submittedName>
        <fullName evidence="2">Development/cell death domain containing protein</fullName>
    </submittedName>
</protein>
<reference evidence="3" key="1">
    <citation type="submission" date="2016-06" db="EMBL/GenBank/DDBJ databases">
        <title>Parallel loss of symbiosis genes in relatives of nitrogen-fixing non-legume Parasponia.</title>
        <authorList>
            <person name="Van Velzen R."/>
            <person name="Holmer R."/>
            <person name="Bu F."/>
            <person name="Rutten L."/>
            <person name="Van Zeijl A."/>
            <person name="Liu W."/>
            <person name="Santuari L."/>
            <person name="Cao Q."/>
            <person name="Sharma T."/>
            <person name="Shen D."/>
            <person name="Roswanjaya Y."/>
            <person name="Wardhani T."/>
            <person name="Kalhor M.S."/>
            <person name="Jansen J."/>
            <person name="Van den Hoogen J."/>
            <person name="Gungor B."/>
            <person name="Hartog M."/>
            <person name="Hontelez J."/>
            <person name="Verver J."/>
            <person name="Yang W.-C."/>
            <person name="Schijlen E."/>
            <person name="Repin R."/>
            <person name="Schilthuizen M."/>
            <person name="Schranz E."/>
            <person name="Heidstra R."/>
            <person name="Miyata K."/>
            <person name="Fedorova E."/>
            <person name="Kohlen W."/>
            <person name="Bisseling T."/>
            <person name="Smit S."/>
            <person name="Geurts R."/>
        </authorList>
    </citation>
    <scope>NUCLEOTIDE SEQUENCE [LARGE SCALE GENOMIC DNA]</scope>
    <source>
        <strain evidence="3">cv. RG33-2</strain>
    </source>
</reference>
<dbReference type="InParanoid" id="A0A2P5E5T6"/>
<sequence length="163" mass="19042">MGAGRDTQTQTFWFKEKAEYQETSSFDSTFRNLGKNDLKAVIFGCNHTTIEEYYSQQLFELPDPHFTYVRNIDPGLPLLLFNYRNRRLYGVFEAASDGSMNISPYAWSEDEYEYTTLCPAQVKVKIRMRCQPLVDDDFGPVITENYYESGLFGLNLTEYKQRN</sequence>
<dbReference type="OrthoDB" id="1149928at2759"/>
<dbReference type="AlphaFoldDB" id="A0A2P5E5T6"/>
<evidence type="ECO:0000313" key="2">
    <source>
        <dbReference type="EMBL" id="PON80904.1"/>
    </source>
</evidence>
<dbReference type="Pfam" id="PF10539">
    <property type="entry name" value="Dev_Cell_Death"/>
    <property type="match status" value="1"/>
</dbReference>
<feature type="domain" description="DCD" evidence="1">
    <location>
        <begin position="36"/>
        <end position="163"/>
    </location>
</feature>
<dbReference type="EMBL" id="JXTC01000229">
    <property type="protein sequence ID" value="PON80904.1"/>
    <property type="molecule type" value="Genomic_DNA"/>
</dbReference>
<dbReference type="GO" id="GO:0034976">
    <property type="term" value="P:response to endoplasmic reticulum stress"/>
    <property type="evidence" value="ECO:0007669"/>
    <property type="project" value="InterPro"/>
</dbReference>
<name>A0A2P5E5T6_TREOI</name>
<dbReference type="PROSITE" id="PS51222">
    <property type="entry name" value="DCD"/>
    <property type="match status" value="1"/>
</dbReference>
<dbReference type="PANTHER" id="PTHR46034:SF23">
    <property type="entry name" value="DCD (DEVELOPMENT AND CELL DEATH) DOMAIN PROTEIN"/>
    <property type="match status" value="1"/>
</dbReference>
<dbReference type="STRING" id="63057.A0A2P5E5T6"/>
<dbReference type="InterPro" id="IPR044832">
    <property type="entry name" value="NRP-like"/>
</dbReference>
<accession>A0A2P5E5T6</accession>
<organism evidence="2 3">
    <name type="scientific">Trema orientale</name>
    <name type="common">Charcoal tree</name>
    <name type="synonym">Celtis orientalis</name>
    <dbReference type="NCBI Taxonomy" id="63057"/>
    <lineage>
        <taxon>Eukaryota</taxon>
        <taxon>Viridiplantae</taxon>
        <taxon>Streptophyta</taxon>
        <taxon>Embryophyta</taxon>
        <taxon>Tracheophyta</taxon>
        <taxon>Spermatophyta</taxon>
        <taxon>Magnoliopsida</taxon>
        <taxon>eudicotyledons</taxon>
        <taxon>Gunneridae</taxon>
        <taxon>Pentapetalae</taxon>
        <taxon>rosids</taxon>
        <taxon>fabids</taxon>
        <taxon>Rosales</taxon>
        <taxon>Cannabaceae</taxon>
        <taxon>Trema</taxon>
    </lineage>
</organism>